<accession>A0AAN0T822</accession>
<gene>
    <name evidence="1" type="ORF">SB48_HM08orf04585</name>
</gene>
<evidence type="ECO:0000313" key="1">
    <source>
        <dbReference type="EMBL" id="AJO23664.1"/>
    </source>
</evidence>
<name>A0AAN0T822_HEYCO</name>
<dbReference type="Proteomes" id="UP000032024">
    <property type="component" value="Chromosome"/>
</dbReference>
<evidence type="ECO:0000313" key="2">
    <source>
        <dbReference type="Proteomes" id="UP000032024"/>
    </source>
</evidence>
<keyword evidence="2" id="KW-1185">Reference proteome</keyword>
<protein>
    <submittedName>
        <fullName evidence="1">Uncharacterized protein</fullName>
    </submittedName>
</protein>
<reference evidence="2" key="1">
    <citation type="submission" date="2015-01" db="EMBL/GenBank/DDBJ databases">
        <title>Comparative genome analysis of Bacillus coagulans HM-08, Clostridium butyricum HM-68, Bacillus subtilis HM-66 and Bacillus paralicheniformis BL-09.</title>
        <authorList>
            <person name="Zhang H."/>
        </authorList>
    </citation>
    <scope>NUCLEOTIDE SEQUENCE [LARGE SCALE GENOMIC DNA]</scope>
    <source>
        <strain evidence="2">HM-08</strain>
    </source>
</reference>
<proteinExistence type="predicted"/>
<organism evidence="1 2">
    <name type="scientific">Heyndrickxia coagulans</name>
    <name type="common">Weizmannia coagulans</name>
    <dbReference type="NCBI Taxonomy" id="1398"/>
    <lineage>
        <taxon>Bacteria</taxon>
        <taxon>Bacillati</taxon>
        <taxon>Bacillota</taxon>
        <taxon>Bacilli</taxon>
        <taxon>Bacillales</taxon>
        <taxon>Bacillaceae</taxon>
        <taxon>Heyndrickxia</taxon>
    </lineage>
</organism>
<dbReference type="AlphaFoldDB" id="A0AAN0T822"/>
<dbReference type="EMBL" id="CP010525">
    <property type="protein sequence ID" value="AJO23664.1"/>
    <property type="molecule type" value="Genomic_DNA"/>
</dbReference>
<sequence>MQNLCTRLLQRLRNRWMILREYDLSEQDWPECRSEHFLPFKTAFFILSFIL</sequence>